<keyword evidence="11" id="KW-0472">Membrane</keyword>
<reference evidence="13 14" key="1">
    <citation type="submission" date="2020-02" db="EMBL/GenBank/DDBJ databases">
        <authorList>
            <person name="Zheng R.K."/>
            <person name="Sun C.M."/>
        </authorList>
    </citation>
    <scope>NUCLEOTIDE SEQUENCE [LARGE SCALE GENOMIC DNA]</scope>
    <source>
        <strain evidence="14">rifampicinis</strain>
    </source>
</reference>
<proteinExistence type="predicted"/>
<dbReference type="SMART" id="SM00220">
    <property type="entry name" value="S_TKc"/>
    <property type="match status" value="1"/>
</dbReference>
<evidence type="ECO:0000256" key="11">
    <source>
        <dbReference type="SAM" id="Phobius"/>
    </source>
</evidence>
<dbReference type="Gene3D" id="1.10.510.10">
    <property type="entry name" value="Transferase(Phosphotransferase) domain 1"/>
    <property type="match status" value="1"/>
</dbReference>
<evidence type="ECO:0000256" key="9">
    <source>
        <dbReference type="PROSITE-ProRule" id="PRU10141"/>
    </source>
</evidence>
<evidence type="ECO:0000256" key="6">
    <source>
        <dbReference type="ARBA" id="ARBA00022840"/>
    </source>
</evidence>
<dbReference type="FunFam" id="1.10.510.10:FF:000021">
    <property type="entry name" value="Serine/threonine protein kinase"/>
    <property type="match status" value="1"/>
</dbReference>
<dbReference type="Proteomes" id="UP000594468">
    <property type="component" value="Chromosome"/>
</dbReference>
<dbReference type="RefSeq" id="WP_195169230.1">
    <property type="nucleotide sequence ID" value="NZ_CP062983.1"/>
</dbReference>
<evidence type="ECO:0000313" key="14">
    <source>
        <dbReference type="Proteomes" id="UP000594468"/>
    </source>
</evidence>
<evidence type="ECO:0000256" key="7">
    <source>
        <dbReference type="ARBA" id="ARBA00047899"/>
    </source>
</evidence>
<keyword evidence="2 13" id="KW-0723">Serine/threonine-protein kinase</keyword>
<dbReference type="PROSITE" id="PS00107">
    <property type="entry name" value="PROTEIN_KINASE_ATP"/>
    <property type="match status" value="1"/>
</dbReference>
<evidence type="ECO:0000256" key="2">
    <source>
        <dbReference type="ARBA" id="ARBA00022527"/>
    </source>
</evidence>
<dbReference type="KEGG" id="pmet:G4Y79_15750"/>
<dbReference type="GO" id="GO:0005524">
    <property type="term" value="F:ATP binding"/>
    <property type="evidence" value="ECO:0007669"/>
    <property type="project" value="UniProtKB-UniRule"/>
</dbReference>
<name>A0A7S8E697_9CHLR</name>
<dbReference type="Pfam" id="PF00069">
    <property type="entry name" value="Pkinase"/>
    <property type="match status" value="1"/>
</dbReference>
<gene>
    <name evidence="13" type="ORF">G4Y79_15750</name>
</gene>
<sequence length="630" mass="69217">MAWHEGAQIGPYTIEEMIGQGGMATVYKAYHAQLDRHVALKVMLQNYQDDEGFVSRFQREARIVALLDHPHIVPVYDYSQHEGQPYLVMKFIEGRTLKQHLIKRTLPLDEILRLMTAVGSALTYAHEHGILHRDIKPSNIVIDRDNVPYVTDFGLARMVHLGESTLSADMLLGTPHYIAPEQARGDRDLDGRSDLYALGVILYELLVGHVPFTGDTPYAIIHDHIYSPLPRPSLLNPEIPEAVEDVLLKALAKNREDRYPTGDDMVAALKAAIEQTHLEALSESRIETASIAWERSKTKWAVPHDSTPSQAAFARLGTQEASASAPAPMATQTRRAKTANRGRLWRGIGCAGFLISLLISGLIVLGTANNMLELRELDLARGNNPTVVPESAPDNTLNEGADYPVMAVDSLSVADAQALVATEPDSATSYLTLARAQWADGDDLAAQQTVSHGIGAANDTNIYFINAAALADQYDDAESALIYHVLALLNPSSNTEETQAIRDASVEYLYTYVGTMENLQLNDLSGDLFRLTDGQLTIRNIADSPIATYITAIKLLQEGNLVLANRSIVDLENTDEFAAVTDLLLADLHIKRGQNARAVLALRAILDNDRAPEWVQQQAEIKLKELESAS</sequence>
<dbReference type="InterPro" id="IPR000719">
    <property type="entry name" value="Prot_kinase_dom"/>
</dbReference>
<organism evidence="13 14">
    <name type="scientific">Phototrophicus methaneseepsis</name>
    <dbReference type="NCBI Taxonomy" id="2710758"/>
    <lineage>
        <taxon>Bacteria</taxon>
        <taxon>Bacillati</taxon>
        <taxon>Chloroflexota</taxon>
        <taxon>Candidatus Thermofontia</taxon>
        <taxon>Phototrophicales</taxon>
        <taxon>Phototrophicaceae</taxon>
        <taxon>Phototrophicus</taxon>
    </lineage>
</organism>
<feature type="transmembrane region" description="Helical" evidence="11">
    <location>
        <begin position="344"/>
        <end position="365"/>
    </location>
</feature>
<evidence type="ECO:0000256" key="4">
    <source>
        <dbReference type="ARBA" id="ARBA00022741"/>
    </source>
</evidence>
<evidence type="ECO:0000256" key="10">
    <source>
        <dbReference type="SAM" id="MobiDB-lite"/>
    </source>
</evidence>
<dbReference type="CDD" id="cd14014">
    <property type="entry name" value="STKc_PknB_like"/>
    <property type="match status" value="1"/>
</dbReference>
<dbReference type="EC" id="2.7.11.1" evidence="1"/>
<evidence type="ECO:0000256" key="5">
    <source>
        <dbReference type="ARBA" id="ARBA00022777"/>
    </source>
</evidence>
<evidence type="ECO:0000256" key="8">
    <source>
        <dbReference type="ARBA" id="ARBA00048679"/>
    </source>
</evidence>
<keyword evidence="11" id="KW-0812">Transmembrane</keyword>
<dbReference type="FunFam" id="3.30.200.20:FF:000035">
    <property type="entry name" value="Serine/threonine protein kinase Stk1"/>
    <property type="match status" value="1"/>
</dbReference>
<accession>A0A7S8E697</accession>
<dbReference type="InterPro" id="IPR011009">
    <property type="entry name" value="Kinase-like_dom_sf"/>
</dbReference>
<dbReference type="EMBL" id="CP062983">
    <property type="protein sequence ID" value="QPC81157.1"/>
    <property type="molecule type" value="Genomic_DNA"/>
</dbReference>
<feature type="domain" description="Protein kinase" evidence="12">
    <location>
        <begin position="12"/>
        <end position="273"/>
    </location>
</feature>
<comment type="catalytic activity">
    <reaction evidence="7">
        <text>L-threonyl-[protein] + ATP = O-phospho-L-threonyl-[protein] + ADP + H(+)</text>
        <dbReference type="Rhea" id="RHEA:46608"/>
        <dbReference type="Rhea" id="RHEA-COMP:11060"/>
        <dbReference type="Rhea" id="RHEA-COMP:11605"/>
        <dbReference type="ChEBI" id="CHEBI:15378"/>
        <dbReference type="ChEBI" id="CHEBI:30013"/>
        <dbReference type="ChEBI" id="CHEBI:30616"/>
        <dbReference type="ChEBI" id="CHEBI:61977"/>
        <dbReference type="ChEBI" id="CHEBI:456216"/>
        <dbReference type="EC" id="2.7.11.1"/>
    </reaction>
</comment>
<dbReference type="AlphaFoldDB" id="A0A7S8E697"/>
<dbReference type="InterPro" id="IPR017441">
    <property type="entry name" value="Protein_kinase_ATP_BS"/>
</dbReference>
<dbReference type="InterPro" id="IPR008271">
    <property type="entry name" value="Ser/Thr_kinase_AS"/>
</dbReference>
<keyword evidence="11" id="KW-1133">Transmembrane helix</keyword>
<dbReference type="PANTHER" id="PTHR43289:SF6">
    <property type="entry name" value="SERINE_THREONINE-PROTEIN KINASE NEKL-3"/>
    <property type="match status" value="1"/>
</dbReference>
<dbReference type="PANTHER" id="PTHR43289">
    <property type="entry name" value="MITOGEN-ACTIVATED PROTEIN KINASE KINASE KINASE 20-RELATED"/>
    <property type="match status" value="1"/>
</dbReference>
<dbReference type="Gene3D" id="3.30.200.20">
    <property type="entry name" value="Phosphorylase Kinase, domain 1"/>
    <property type="match status" value="1"/>
</dbReference>
<keyword evidence="3" id="KW-0808">Transferase</keyword>
<evidence type="ECO:0000259" key="12">
    <source>
        <dbReference type="PROSITE" id="PS50011"/>
    </source>
</evidence>
<dbReference type="SUPFAM" id="SSF56112">
    <property type="entry name" value="Protein kinase-like (PK-like)"/>
    <property type="match status" value="1"/>
</dbReference>
<dbReference type="GO" id="GO:0004674">
    <property type="term" value="F:protein serine/threonine kinase activity"/>
    <property type="evidence" value="ECO:0007669"/>
    <property type="project" value="UniProtKB-KW"/>
</dbReference>
<comment type="catalytic activity">
    <reaction evidence="8">
        <text>L-seryl-[protein] + ATP = O-phospho-L-seryl-[protein] + ADP + H(+)</text>
        <dbReference type="Rhea" id="RHEA:17989"/>
        <dbReference type="Rhea" id="RHEA-COMP:9863"/>
        <dbReference type="Rhea" id="RHEA-COMP:11604"/>
        <dbReference type="ChEBI" id="CHEBI:15378"/>
        <dbReference type="ChEBI" id="CHEBI:29999"/>
        <dbReference type="ChEBI" id="CHEBI:30616"/>
        <dbReference type="ChEBI" id="CHEBI:83421"/>
        <dbReference type="ChEBI" id="CHEBI:456216"/>
        <dbReference type="EC" id="2.7.11.1"/>
    </reaction>
</comment>
<keyword evidence="14" id="KW-1185">Reference proteome</keyword>
<feature type="binding site" evidence="9">
    <location>
        <position position="41"/>
    </location>
    <ligand>
        <name>ATP</name>
        <dbReference type="ChEBI" id="CHEBI:30616"/>
    </ligand>
</feature>
<evidence type="ECO:0000256" key="3">
    <source>
        <dbReference type="ARBA" id="ARBA00022679"/>
    </source>
</evidence>
<dbReference type="PROSITE" id="PS50011">
    <property type="entry name" value="PROTEIN_KINASE_DOM"/>
    <property type="match status" value="1"/>
</dbReference>
<keyword evidence="4 9" id="KW-0547">Nucleotide-binding</keyword>
<evidence type="ECO:0000256" key="1">
    <source>
        <dbReference type="ARBA" id="ARBA00012513"/>
    </source>
</evidence>
<dbReference type="PROSITE" id="PS00108">
    <property type="entry name" value="PROTEIN_KINASE_ST"/>
    <property type="match status" value="1"/>
</dbReference>
<keyword evidence="5 13" id="KW-0418">Kinase</keyword>
<keyword evidence="6 9" id="KW-0067">ATP-binding</keyword>
<evidence type="ECO:0000313" key="13">
    <source>
        <dbReference type="EMBL" id="QPC81157.1"/>
    </source>
</evidence>
<feature type="region of interest" description="Disordered" evidence="10">
    <location>
        <begin position="318"/>
        <end position="338"/>
    </location>
</feature>
<protein>
    <recommendedName>
        <fullName evidence="1">non-specific serine/threonine protein kinase</fullName>
        <ecNumber evidence="1">2.7.11.1</ecNumber>
    </recommendedName>
</protein>